<dbReference type="SMART" id="SM00353">
    <property type="entry name" value="HLH"/>
    <property type="match status" value="1"/>
</dbReference>
<comment type="caution">
    <text evidence="8">The sequence shown here is derived from an EMBL/GenBank/DDBJ whole genome shotgun (WGS) entry which is preliminary data.</text>
</comment>
<dbReference type="CDD" id="cd11446">
    <property type="entry name" value="bHLH_AtILR3_like"/>
    <property type="match status" value="1"/>
</dbReference>
<keyword evidence="4" id="KW-0539">Nucleus</keyword>
<organism evidence="8 9">
    <name type="scientific">Macleaya cordata</name>
    <name type="common">Five-seeded plume-poppy</name>
    <name type="synonym">Bocconia cordata</name>
    <dbReference type="NCBI Taxonomy" id="56857"/>
    <lineage>
        <taxon>Eukaryota</taxon>
        <taxon>Viridiplantae</taxon>
        <taxon>Streptophyta</taxon>
        <taxon>Embryophyta</taxon>
        <taxon>Tracheophyta</taxon>
        <taxon>Spermatophyta</taxon>
        <taxon>Magnoliopsida</taxon>
        <taxon>Ranunculales</taxon>
        <taxon>Papaveraceae</taxon>
        <taxon>Papaveroideae</taxon>
        <taxon>Macleaya</taxon>
    </lineage>
</organism>
<feature type="compositionally biased region" description="Basic and acidic residues" evidence="6">
    <location>
        <begin position="248"/>
        <end position="257"/>
    </location>
</feature>
<keyword evidence="1" id="KW-0805">Transcription regulation</keyword>
<protein>
    <submittedName>
        <fullName evidence="8">Myc-type</fullName>
    </submittedName>
</protein>
<evidence type="ECO:0000313" key="9">
    <source>
        <dbReference type="Proteomes" id="UP000195402"/>
    </source>
</evidence>
<proteinExistence type="predicted"/>
<dbReference type="OrthoDB" id="1931098at2759"/>
<evidence type="ECO:0000259" key="7">
    <source>
        <dbReference type="PROSITE" id="PS50888"/>
    </source>
</evidence>
<name>A0A200QSC8_MACCD</name>
<evidence type="ECO:0000256" key="4">
    <source>
        <dbReference type="ARBA" id="ARBA00023242"/>
    </source>
</evidence>
<sequence>MVSEVSGPMVNEVNVVADKPVGRSFPNKRNHGKIPKKIHKAEREKMKRDHMNELFLELGNALEPTRQNSGKASILDDATRIVRDLLIQVKSLKRENVALLSESHYVTVEKNELKDENAILESQIEKLQTQLRERTLARPGWDAAPAQLQINNSPAQFSEDHITLPVAEPTLQTPPVMGTVLVIPLHHDVQTCPELEAAQTGYKPPSNVSRPHARYPTPSDSWPSQLLGKNPKTAAEATHLKNNSSSSSRDEQGSGNE</sequence>
<dbReference type="GO" id="GO:0003677">
    <property type="term" value="F:DNA binding"/>
    <property type="evidence" value="ECO:0007669"/>
    <property type="project" value="UniProtKB-KW"/>
</dbReference>
<dbReference type="GO" id="GO:0046983">
    <property type="term" value="F:protein dimerization activity"/>
    <property type="evidence" value="ECO:0007669"/>
    <property type="project" value="InterPro"/>
</dbReference>
<dbReference type="Proteomes" id="UP000195402">
    <property type="component" value="Unassembled WGS sequence"/>
</dbReference>
<dbReference type="Pfam" id="PF23177">
    <property type="entry name" value="bHLH_IRO3"/>
    <property type="match status" value="1"/>
</dbReference>
<dbReference type="OMA" id="PEVASHF"/>
<accession>A0A200QSC8</accession>
<dbReference type="SUPFAM" id="SSF47459">
    <property type="entry name" value="HLH, helix-loop-helix DNA-binding domain"/>
    <property type="match status" value="1"/>
</dbReference>
<evidence type="ECO:0000256" key="6">
    <source>
        <dbReference type="SAM" id="MobiDB-lite"/>
    </source>
</evidence>
<dbReference type="PANTHER" id="PTHR47075:SF9">
    <property type="entry name" value="TRANSCRIPTION FACTOR BHLH47"/>
    <property type="match status" value="1"/>
</dbReference>
<keyword evidence="5" id="KW-0175">Coiled coil</keyword>
<keyword evidence="3" id="KW-0804">Transcription</keyword>
<reference evidence="8 9" key="1">
    <citation type="journal article" date="2017" name="Mol. Plant">
        <title>The Genome of Medicinal Plant Macleaya cordata Provides New Insights into Benzylisoquinoline Alkaloids Metabolism.</title>
        <authorList>
            <person name="Liu X."/>
            <person name="Liu Y."/>
            <person name="Huang P."/>
            <person name="Ma Y."/>
            <person name="Qing Z."/>
            <person name="Tang Q."/>
            <person name="Cao H."/>
            <person name="Cheng P."/>
            <person name="Zheng Y."/>
            <person name="Yuan Z."/>
            <person name="Zhou Y."/>
            <person name="Liu J."/>
            <person name="Tang Z."/>
            <person name="Zhuo Y."/>
            <person name="Zhang Y."/>
            <person name="Yu L."/>
            <person name="Huang J."/>
            <person name="Yang P."/>
            <person name="Peng Q."/>
            <person name="Zhang J."/>
            <person name="Jiang W."/>
            <person name="Zhang Z."/>
            <person name="Lin K."/>
            <person name="Ro D.K."/>
            <person name="Chen X."/>
            <person name="Xiong X."/>
            <person name="Shang Y."/>
            <person name="Huang S."/>
            <person name="Zeng J."/>
        </authorList>
    </citation>
    <scope>NUCLEOTIDE SEQUENCE [LARGE SCALE GENOMIC DNA]</scope>
    <source>
        <strain evidence="9">cv. BLH2017</strain>
        <tissue evidence="8">Root</tissue>
    </source>
</reference>
<dbReference type="InterPro" id="IPR036638">
    <property type="entry name" value="HLH_DNA-bd_sf"/>
</dbReference>
<dbReference type="InParanoid" id="A0A200QSC8"/>
<evidence type="ECO:0000256" key="2">
    <source>
        <dbReference type="ARBA" id="ARBA00023125"/>
    </source>
</evidence>
<keyword evidence="9" id="KW-1185">Reference proteome</keyword>
<dbReference type="Gene3D" id="4.10.280.10">
    <property type="entry name" value="Helix-loop-helix DNA-binding domain"/>
    <property type="match status" value="1"/>
</dbReference>
<evidence type="ECO:0000313" key="8">
    <source>
        <dbReference type="EMBL" id="OVA13342.1"/>
    </source>
</evidence>
<feature type="coiled-coil region" evidence="5">
    <location>
        <begin position="75"/>
        <end position="137"/>
    </location>
</feature>
<dbReference type="STRING" id="56857.A0A200QSC8"/>
<dbReference type="FunCoup" id="A0A200QSC8">
    <property type="interactions" value="332"/>
</dbReference>
<dbReference type="InterPro" id="IPR057075">
    <property type="entry name" value="bHLH_IRO3"/>
</dbReference>
<dbReference type="AlphaFoldDB" id="A0A200QSC8"/>
<dbReference type="EMBL" id="MVGT01001150">
    <property type="protein sequence ID" value="OVA13342.1"/>
    <property type="molecule type" value="Genomic_DNA"/>
</dbReference>
<feature type="region of interest" description="Disordered" evidence="6">
    <location>
        <begin position="199"/>
        <end position="257"/>
    </location>
</feature>
<dbReference type="PROSITE" id="PS50888">
    <property type="entry name" value="BHLH"/>
    <property type="match status" value="1"/>
</dbReference>
<evidence type="ECO:0000256" key="5">
    <source>
        <dbReference type="SAM" id="Coils"/>
    </source>
</evidence>
<evidence type="ECO:0000256" key="1">
    <source>
        <dbReference type="ARBA" id="ARBA00023015"/>
    </source>
</evidence>
<feature type="domain" description="BHLH" evidence="7">
    <location>
        <begin position="35"/>
        <end position="85"/>
    </location>
</feature>
<evidence type="ECO:0000256" key="3">
    <source>
        <dbReference type="ARBA" id="ARBA00023163"/>
    </source>
</evidence>
<dbReference type="InterPro" id="IPR011598">
    <property type="entry name" value="bHLH_dom"/>
</dbReference>
<dbReference type="PANTHER" id="PTHR47075">
    <property type="entry name" value="TRANSCRIPTION FACTOR BHLH47"/>
    <property type="match status" value="1"/>
</dbReference>
<keyword evidence="2" id="KW-0238">DNA-binding</keyword>
<gene>
    <name evidence="8" type="ORF">BVC80_285g66</name>
</gene>